<reference evidence="2 3" key="1">
    <citation type="submission" date="2019-06" db="EMBL/GenBank/DDBJ databases">
        <title>Flavobacterium sp. MaA-Y11 from geoumgang.</title>
        <authorList>
            <person name="Jeong S."/>
        </authorList>
    </citation>
    <scope>NUCLEOTIDE SEQUENCE [LARGE SCALE GENOMIC DNA]</scope>
    <source>
        <strain evidence="2 3">MaA-Y11</strain>
    </source>
</reference>
<proteinExistence type="predicted"/>
<comment type="caution">
    <text evidence="2">The sequence shown here is derived from an EMBL/GenBank/DDBJ whole genome shotgun (WGS) entry which is preliminary data.</text>
</comment>
<protein>
    <recommendedName>
        <fullName evidence="4">Tetratricopeptide repeat protein</fullName>
    </recommendedName>
</protein>
<keyword evidence="1" id="KW-0175">Coiled coil</keyword>
<evidence type="ECO:0000313" key="3">
    <source>
        <dbReference type="Proteomes" id="UP000319175"/>
    </source>
</evidence>
<evidence type="ECO:0000313" key="2">
    <source>
        <dbReference type="EMBL" id="TPD65795.1"/>
    </source>
</evidence>
<dbReference type="EMBL" id="VFJE01000056">
    <property type="protein sequence ID" value="TPD65795.1"/>
    <property type="molecule type" value="Genomic_DNA"/>
</dbReference>
<dbReference type="InterPro" id="IPR011990">
    <property type="entry name" value="TPR-like_helical_dom_sf"/>
</dbReference>
<keyword evidence="3" id="KW-1185">Reference proteome</keyword>
<gene>
    <name evidence="2" type="ORF">FJA49_16570</name>
</gene>
<dbReference type="Proteomes" id="UP000319175">
    <property type="component" value="Unassembled WGS sequence"/>
</dbReference>
<name>A0A501Q046_9FLAO</name>
<sequence>MGRLLKHYVQTITLVFFFITQVTAQNDNYDSLIAQAGLFHLQKDYKNAIASFEKAFATKTPDALNLYKAAGVYSLDNNQKKAFEYLNLAIDNGWTEADWLAFDPYFDYLRQSFPEEWQKTENKAYNKELEYQKNLKFPELRKQINLMTLNDQKLRYKRAQAKNADEIRELDQAINSSDSKNIEDSKAIIAKYGWPKISEIGKDGQNNLWLAVQHADQDVAFQRQALAAMEKLFKTNEISLEHYAFLYDRIQCNLNYKQLYGTQVVWTQNGQASGFRPILKEDKADERRNKIGLQPLSVYSKTYGFTYTSKTKEEAKQNDKADLEYTKKLIDSAKIAYHEKQFQKVYDYYNTASTVMGGMNEAENYEAATLFASIFNTTGEEQYRSISLDFLSLLHLRGTLPFKKLKHDQTFVKFHQEDRWVAIIKNY</sequence>
<evidence type="ECO:0000256" key="1">
    <source>
        <dbReference type="SAM" id="Coils"/>
    </source>
</evidence>
<accession>A0A501Q046</accession>
<dbReference type="RefSeq" id="WP_140002293.1">
    <property type="nucleotide sequence ID" value="NZ_VFJE01000056.1"/>
</dbReference>
<dbReference type="SUPFAM" id="SSF81901">
    <property type="entry name" value="HCP-like"/>
    <property type="match status" value="1"/>
</dbReference>
<dbReference type="OrthoDB" id="1164858at2"/>
<evidence type="ECO:0008006" key="4">
    <source>
        <dbReference type="Google" id="ProtNLM"/>
    </source>
</evidence>
<dbReference type="InterPro" id="IPR046732">
    <property type="entry name" value="DUF6624"/>
</dbReference>
<dbReference type="Gene3D" id="1.25.40.10">
    <property type="entry name" value="Tetratricopeptide repeat domain"/>
    <property type="match status" value="1"/>
</dbReference>
<dbReference type="AlphaFoldDB" id="A0A501Q046"/>
<organism evidence="2 3">
    <name type="scientific">Flavobacterium microcysteis</name>
    <dbReference type="NCBI Taxonomy" id="2596891"/>
    <lineage>
        <taxon>Bacteria</taxon>
        <taxon>Pseudomonadati</taxon>
        <taxon>Bacteroidota</taxon>
        <taxon>Flavobacteriia</taxon>
        <taxon>Flavobacteriales</taxon>
        <taxon>Flavobacteriaceae</taxon>
        <taxon>Flavobacterium</taxon>
    </lineage>
</organism>
<feature type="coiled-coil region" evidence="1">
    <location>
        <begin position="149"/>
        <end position="176"/>
    </location>
</feature>
<dbReference type="Pfam" id="PF20329">
    <property type="entry name" value="DUF6624"/>
    <property type="match status" value="1"/>
</dbReference>